<dbReference type="SUPFAM" id="SSF50249">
    <property type="entry name" value="Nucleic acid-binding proteins"/>
    <property type="match status" value="1"/>
</dbReference>
<dbReference type="InterPro" id="IPR002171">
    <property type="entry name" value="Ribosomal_uL2"/>
</dbReference>
<comment type="similarity">
    <text evidence="1">Belongs to the universal ribosomal protein uL2 family.</text>
</comment>
<evidence type="ECO:0000256" key="3">
    <source>
        <dbReference type="ARBA" id="ARBA00023274"/>
    </source>
</evidence>
<protein>
    <submittedName>
        <fullName evidence="7">Mitochondrial 54S ribosomal protein</fullName>
    </submittedName>
</protein>
<feature type="region of interest" description="Disordered" evidence="4">
    <location>
        <begin position="168"/>
        <end position="191"/>
    </location>
</feature>
<evidence type="ECO:0000259" key="6">
    <source>
        <dbReference type="SMART" id="SM01383"/>
    </source>
</evidence>
<evidence type="ECO:0000313" key="8">
    <source>
        <dbReference type="Proteomes" id="UP001362899"/>
    </source>
</evidence>
<dbReference type="GO" id="GO:0003735">
    <property type="term" value="F:structural constituent of ribosome"/>
    <property type="evidence" value="ECO:0007669"/>
    <property type="project" value="InterPro"/>
</dbReference>
<gene>
    <name evidence="7" type="ORF">DASB73_006320</name>
</gene>
<keyword evidence="3" id="KW-0687">Ribonucleoprotein</keyword>
<feature type="domain" description="Large ribosomal subunit protein uL2 C-terminal" evidence="5">
    <location>
        <begin position="243"/>
        <end position="373"/>
    </location>
</feature>
<dbReference type="GO" id="GO:0005762">
    <property type="term" value="C:mitochondrial large ribosomal subunit"/>
    <property type="evidence" value="ECO:0007669"/>
    <property type="project" value="TreeGrafter"/>
</dbReference>
<keyword evidence="2 7" id="KW-0689">Ribosomal protein</keyword>
<dbReference type="InterPro" id="IPR014726">
    <property type="entry name" value="Ribosomal_uL2_dom3"/>
</dbReference>
<dbReference type="SMART" id="SM01382">
    <property type="entry name" value="Ribosomal_L2_C"/>
    <property type="match status" value="1"/>
</dbReference>
<dbReference type="FunFam" id="4.10.950.10:FF:000001">
    <property type="entry name" value="50S ribosomal protein L2"/>
    <property type="match status" value="1"/>
</dbReference>
<evidence type="ECO:0000256" key="1">
    <source>
        <dbReference type="ARBA" id="ARBA00005636"/>
    </source>
</evidence>
<evidence type="ECO:0000313" key="7">
    <source>
        <dbReference type="EMBL" id="GMM49674.1"/>
    </source>
</evidence>
<feature type="region of interest" description="Disordered" evidence="4">
    <location>
        <begin position="345"/>
        <end position="402"/>
    </location>
</feature>
<dbReference type="InterPro" id="IPR014722">
    <property type="entry name" value="Rib_uL2_dom2"/>
</dbReference>
<dbReference type="Gene3D" id="2.30.30.30">
    <property type="match status" value="1"/>
</dbReference>
<evidence type="ECO:0000256" key="2">
    <source>
        <dbReference type="ARBA" id="ARBA00022980"/>
    </source>
</evidence>
<sequence>MLRAYSPSVLLRRLYSSVPKSDAGAEQTAKDLYSKLAQLESSSVGTSSKTELEKQDQVLREQLKLVKSQVAMKHPRPISPSLRWYRWPIYPYLFKGKPFKKLTVTKKPHSGRNSTGRVTVRHKGGGYQRRIRIIDFFRNDSAPKTVVRIEYDPNRSAHLALLKEIRSKHTETSVKPDHESADSKSESLEQDVDQKDGLFSYIVAPMGMRAGDEVRSFRAGIPDEYLQKMEGNDDPGVLADLTLRRGNCIPLKLVPLGTVIHNVGKTASGPAVFCRSAGTYARLYEKIPERQRALIKLSSGETRYVSLDACATIGIVSNPDHQHRSLGKAGRSRNLGIRPTVRGTAMNKVDHPHGGGRGKSKGNKIPVSPWGKLTKAGHKTRVGKNVNRELVSGRPRGRQGAI</sequence>
<comment type="caution">
    <text evidence="7">The sequence shown here is derived from an EMBL/GenBank/DDBJ whole genome shotgun (WGS) entry which is preliminary data.</text>
</comment>
<dbReference type="Gene3D" id="2.40.50.140">
    <property type="entry name" value="Nucleic acid-binding proteins"/>
    <property type="match status" value="1"/>
</dbReference>
<dbReference type="InterPro" id="IPR022671">
    <property type="entry name" value="Ribosomal_uL2_CS"/>
</dbReference>
<keyword evidence="8" id="KW-1185">Reference proteome</keyword>
<dbReference type="Pfam" id="PF03947">
    <property type="entry name" value="Ribosomal_L2_C"/>
    <property type="match status" value="1"/>
</dbReference>
<evidence type="ECO:0000259" key="5">
    <source>
        <dbReference type="SMART" id="SM01382"/>
    </source>
</evidence>
<dbReference type="EMBL" id="BTGC01000003">
    <property type="protein sequence ID" value="GMM49674.1"/>
    <property type="molecule type" value="Genomic_DNA"/>
</dbReference>
<dbReference type="InterPro" id="IPR012340">
    <property type="entry name" value="NA-bd_OB-fold"/>
</dbReference>
<organism evidence="7 8">
    <name type="scientific">Starmerella bacillaris</name>
    <name type="common">Yeast</name>
    <name type="synonym">Candida zemplinina</name>
    <dbReference type="NCBI Taxonomy" id="1247836"/>
    <lineage>
        <taxon>Eukaryota</taxon>
        <taxon>Fungi</taxon>
        <taxon>Dikarya</taxon>
        <taxon>Ascomycota</taxon>
        <taxon>Saccharomycotina</taxon>
        <taxon>Dipodascomycetes</taxon>
        <taxon>Dipodascales</taxon>
        <taxon>Trichomonascaceae</taxon>
        <taxon>Starmerella</taxon>
    </lineage>
</organism>
<dbReference type="Pfam" id="PF00181">
    <property type="entry name" value="Ribosomal_L2_N"/>
    <property type="match status" value="1"/>
</dbReference>
<dbReference type="SUPFAM" id="SSF50104">
    <property type="entry name" value="Translation proteins SH3-like domain"/>
    <property type="match status" value="1"/>
</dbReference>
<dbReference type="InterPro" id="IPR022666">
    <property type="entry name" value="Ribosomal_uL2_RNA-bd_dom"/>
</dbReference>
<reference evidence="7 8" key="1">
    <citation type="journal article" date="2023" name="Elife">
        <title>Identification of key yeast species and microbe-microbe interactions impacting larval growth of Drosophila in the wild.</title>
        <authorList>
            <person name="Mure A."/>
            <person name="Sugiura Y."/>
            <person name="Maeda R."/>
            <person name="Honda K."/>
            <person name="Sakurai N."/>
            <person name="Takahashi Y."/>
            <person name="Watada M."/>
            <person name="Katoh T."/>
            <person name="Gotoh A."/>
            <person name="Gotoh Y."/>
            <person name="Taniguchi I."/>
            <person name="Nakamura K."/>
            <person name="Hayashi T."/>
            <person name="Katayama T."/>
            <person name="Uemura T."/>
            <person name="Hattori Y."/>
        </authorList>
    </citation>
    <scope>NUCLEOTIDE SEQUENCE [LARGE SCALE GENOMIC DNA]</scope>
    <source>
        <strain evidence="7 8">SB-73</strain>
    </source>
</reference>
<dbReference type="InterPro" id="IPR008991">
    <property type="entry name" value="Translation_prot_SH3-like_sf"/>
</dbReference>
<dbReference type="GO" id="GO:0032543">
    <property type="term" value="P:mitochondrial translation"/>
    <property type="evidence" value="ECO:0007669"/>
    <property type="project" value="TreeGrafter"/>
</dbReference>
<dbReference type="PANTHER" id="PTHR13691">
    <property type="entry name" value="RIBOSOMAL PROTEIN L2"/>
    <property type="match status" value="1"/>
</dbReference>
<dbReference type="PROSITE" id="PS00467">
    <property type="entry name" value="RIBOSOMAL_L2"/>
    <property type="match status" value="1"/>
</dbReference>
<dbReference type="AlphaFoldDB" id="A0AAV5RDN4"/>
<dbReference type="InterPro" id="IPR022669">
    <property type="entry name" value="Ribosomal_uL2_C"/>
</dbReference>
<dbReference type="Proteomes" id="UP001362899">
    <property type="component" value="Unassembled WGS sequence"/>
</dbReference>
<feature type="domain" description="Large ribosomal subunit protein uL2 RNA-binding" evidence="6">
    <location>
        <begin position="111"/>
        <end position="216"/>
    </location>
</feature>
<dbReference type="PANTHER" id="PTHR13691:SF5">
    <property type="entry name" value="LARGE RIBOSOMAL SUBUNIT PROTEIN UL2M"/>
    <property type="match status" value="1"/>
</dbReference>
<dbReference type="SMART" id="SM01383">
    <property type="entry name" value="Ribosomal_L2"/>
    <property type="match status" value="1"/>
</dbReference>
<evidence type="ECO:0000256" key="4">
    <source>
        <dbReference type="SAM" id="MobiDB-lite"/>
    </source>
</evidence>
<dbReference type="Gene3D" id="4.10.950.10">
    <property type="entry name" value="Ribosomal protein L2, domain 3"/>
    <property type="match status" value="1"/>
</dbReference>
<name>A0AAV5RDN4_STABA</name>
<accession>A0AAV5RDN4</accession>
<proteinExistence type="inferred from homology"/>
<dbReference type="GO" id="GO:0003723">
    <property type="term" value="F:RNA binding"/>
    <property type="evidence" value="ECO:0007669"/>
    <property type="project" value="TreeGrafter"/>
</dbReference>